<dbReference type="InterPro" id="IPR013083">
    <property type="entry name" value="Znf_RING/FYVE/PHD"/>
</dbReference>
<evidence type="ECO:0000313" key="3">
    <source>
        <dbReference type="Proteomes" id="UP000320333"/>
    </source>
</evidence>
<proteinExistence type="predicted"/>
<dbReference type="CDD" id="cd06008">
    <property type="entry name" value="NF-X1-zinc-finger"/>
    <property type="match status" value="1"/>
</dbReference>
<evidence type="ECO:0000256" key="1">
    <source>
        <dbReference type="SAM" id="MobiDB-lite"/>
    </source>
</evidence>
<dbReference type="PANTHER" id="PTHR12360">
    <property type="entry name" value="NUCLEAR TRANSCRIPTION FACTOR, X-BOX BINDING 1 NFX1"/>
    <property type="match status" value="1"/>
</dbReference>
<organism evidence="2 3">
    <name type="scientific">Chytriomyces confervae</name>
    <dbReference type="NCBI Taxonomy" id="246404"/>
    <lineage>
        <taxon>Eukaryota</taxon>
        <taxon>Fungi</taxon>
        <taxon>Fungi incertae sedis</taxon>
        <taxon>Chytridiomycota</taxon>
        <taxon>Chytridiomycota incertae sedis</taxon>
        <taxon>Chytridiomycetes</taxon>
        <taxon>Chytridiales</taxon>
        <taxon>Chytriomycetaceae</taxon>
        <taxon>Chytriomyces</taxon>
    </lineage>
</organism>
<dbReference type="Proteomes" id="UP000320333">
    <property type="component" value="Unassembled WGS sequence"/>
</dbReference>
<feature type="compositionally biased region" description="Polar residues" evidence="1">
    <location>
        <begin position="47"/>
        <end position="59"/>
    </location>
</feature>
<comment type="caution">
    <text evidence="2">The sequence shown here is derived from an EMBL/GenBank/DDBJ whole genome shotgun (WGS) entry which is preliminary data.</text>
</comment>
<dbReference type="GO" id="GO:0000122">
    <property type="term" value="P:negative regulation of transcription by RNA polymerase II"/>
    <property type="evidence" value="ECO:0007669"/>
    <property type="project" value="TreeGrafter"/>
</dbReference>
<reference evidence="2 3" key="1">
    <citation type="journal article" date="2019" name="Sci. Rep.">
        <title>Comparative genomics of chytrid fungi reveal insights into the obligate biotrophic and pathogenic lifestyle of Synchytrium endobioticum.</title>
        <authorList>
            <person name="van de Vossenberg B.T.L.H."/>
            <person name="Warris S."/>
            <person name="Nguyen H.D.T."/>
            <person name="van Gent-Pelzer M.P.E."/>
            <person name="Joly D.L."/>
            <person name="van de Geest H.C."/>
            <person name="Bonants P.J.M."/>
            <person name="Smith D.S."/>
            <person name="Levesque C.A."/>
            <person name="van der Lee T.A.J."/>
        </authorList>
    </citation>
    <scope>NUCLEOTIDE SEQUENCE [LARGE SCALE GENOMIC DNA]</scope>
    <source>
        <strain evidence="2 3">CBS 675.73</strain>
    </source>
</reference>
<feature type="region of interest" description="Disordered" evidence="1">
    <location>
        <begin position="99"/>
        <end position="170"/>
    </location>
</feature>
<dbReference type="OrthoDB" id="6512771at2759"/>
<feature type="region of interest" description="Disordered" evidence="1">
    <location>
        <begin position="71"/>
        <end position="90"/>
    </location>
</feature>
<dbReference type="InterPro" id="IPR034078">
    <property type="entry name" value="NFX1_fam"/>
</dbReference>
<dbReference type="AlphaFoldDB" id="A0A507FL32"/>
<dbReference type="Gene3D" id="3.30.40.10">
    <property type="entry name" value="Zinc/RING finger domain, C3HC4 (zinc finger)"/>
    <property type="match status" value="1"/>
</dbReference>
<dbReference type="GO" id="GO:0000977">
    <property type="term" value="F:RNA polymerase II transcription regulatory region sequence-specific DNA binding"/>
    <property type="evidence" value="ECO:0007669"/>
    <property type="project" value="TreeGrafter"/>
</dbReference>
<protein>
    <recommendedName>
        <fullName evidence="4">RING-type domain-containing protein</fullName>
    </recommendedName>
</protein>
<dbReference type="STRING" id="246404.A0A507FL32"/>
<evidence type="ECO:0000313" key="2">
    <source>
        <dbReference type="EMBL" id="TPX75727.1"/>
    </source>
</evidence>
<feature type="compositionally biased region" description="Polar residues" evidence="1">
    <location>
        <begin position="103"/>
        <end position="119"/>
    </location>
</feature>
<accession>A0A507FL32</accession>
<feature type="compositionally biased region" description="Low complexity" evidence="1">
    <location>
        <begin position="133"/>
        <end position="156"/>
    </location>
</feature>
<sequence>MGESPQNTTNPEQSSTGRQRNRRARGSTRNGGGSKAAGTVPDGSGSGTRFQTTNTADPSVNLLTRELNSNSHARTQQRSHALDPSAAEFTPYAPTVRRVARASTPTSGSTSANIVPDSRNASESRFAHRSGQSQTNGSSTRNRNRNRNANTSRPSNIESSAAKKEKEIDSMSVASASTAFTEGDQTLSLNERMAHALRKNTYECMVCYDVVRHKDAIWSCSKSCFAVFHAKCIRVWASSASAQTATASQDLMANNGRPEWRCPGCQFKYAEAPYPSCFCGKSNQPPHYAAARSSMSATPHSCGDVCRKDRKCSHKCLEVCHPGPCEKCDLTAPEMECFCGKVILRFKCADVEERMDLSRVENFLIAVNIPARMHATREVATLAPSE</sequence>
<feature type="region of interest" description="Disordered" evidence="1">
    <location>
        <begin position="1"/>
        <end position="59"/>
    </location>
</feature>
<dbReference type="GO" id="GO:0005634">
    <property type="term" value="C:nucleus"/>
    <property type="evidence" value="ECO:0007669"/>
    <property type="project" value="TreeGrafter"/>
</dbReference>
<dbReference type="GO" id="GO:0000981">
    <property type="term" value="F:DNA-binding transcription factor activity, RNA polymerase II-specific"/>
    <property type="evidence" value="ECO:0007669"/>
    <property type="project" value="TreeGrafter"/>
</dbReference>
<feature type="compositionally biased region" description="Polar residues" evidence="1">
    <location>
        <begin position="1"/>
        <end position="18"/>
    </location>
</feature>
<evidence type="ECO:0008006" key="4">
    <source>
        <dbReference type="Google" id="ProtNLM"/>
    </source>
</evidence>
<dbReference type="EMBL" id="QEAP01000070">
    <property type="protein sequence ID" value="TPX75727.1"/>
    <property type="molecule type" value="Genomic_DNA"/>
</dbReference>
<name>A0A507FL32_9FUNG</name>
<keyword evidence="3" id="KW-1185">Reference proteome</keyword>
<gene>
    <name evidence="2" type="ORF">CcCBS67573_g02998</name>
</gene>
<dbReference type="PANTHER" id="PTHR12360:SF12">
    <property type="entry name" value="TRANSCRIPTIONAL REPRESSOR NF-X1"/>
    <property type="match status" value="1"/>
</dbReference>